<feature type="region of interest" description="Disordered" evidence="1">
    <location>
        <begin position="40"/>
        <end position="69"/>
    </location>
</feature>
<evidence type="ECO:0000256" key="1">
    <source>
        <dbReference type="SAM" id="MobiDB-lite"/>
    </source>
</evidence>
<dbReference type="EMBL" id="GBHO01033498">
    <property type="protein sequence ID" value="JAG10106.1"/>
    <property type="molecule type" value="Transcribed_RNA"/>
</dbReference>
<proteinExistence type="predicted"/>
<sequence>MGASGIRLDKELQRGSEKNDAIFFGEGRMEEVRVPRYFRTSLTSGSKEDNTHLGKKEPRTNPFQTSVSRKSVRKTMGDVCVCVCVVVRHTSISMLVSISCHDIM</sequence>
<evidence type="ECO:0000313" key="2">
    <source>
        <dbReference type="EMBL" id="JAG10106.1"/>
    </source>
</evidence>
<dbReference type="AlphaFoldDB" id="A0A0A9WRT9"/>
<protein>
    <submittedName>
        <fullName evidence="2">Cell wall alpha-1,3-glucan synthase mok13</fullName>
    </submittedName>
</protein>
<reference evidence="2" key="2">
    <citation type="submission" date="2014-07" db="EMBL/GenBank/DDBJ databases">
        <authorList>
            <person name="Hull J."/>
        </authorList>
    </citation>
    <scope>NUCLEOTIDE SEQUENCE</scope>
</reference>
<reference evidence="2" key="1">
    <citation type="journal article" date="2014" name="PLoS ONE">
        <title>Transcriptome-Based Identification of ABC Transporters in the Western Tarnished Plant Bug Lygus hesperus.</title>
        <authorList>
            <person name="Hull J.J."/>
            <person name="Chaney K."/>
            <person name="Geib S.M."/>
            <person name="Fabrick J.A."/>
            <person name="Brent C.S."/>
            <person name="Walsh D."/>
            <person name="Lavine L.C."/>
        </authorList>
    </citation>
    <scope>NUCLEOTIDE SEQUENCE</scope>
</reference>
<gene>
    <name evidence="2" type="primary">mok13</name>
    <name evidence="2" type="ORF">CM83_43398</name>
</gene>
<feature type="compositionally biased region" description="Basic and acidic residues" evidence="1">
    <location>
        <begin position="46"/>
        <end position="59"/>
    </location>
</feature>
<organism evidence="2">
    <name type="scientific">Lygus hesperus</name>
    <name type="common">Western plant bug</name>
    <dbReference type="NCBI Taxonomy" id="30085"/>
    <lineage>
        <taxon>Eukaryota</taxon>
        <taxon>Metazoa</taxon>
        <taxon>Ecdysozoa</taxon>
        <taxon>Arthropoda</taxon>
        <taxon>Hexapoda</taxon>
        <taxon>Insecta</taxon>
        <taxon>Pterygota</taxon>
        <taxon>Neoptera</taxon>
        <taxon>Paraneoptera</taxon>
        <taxon>Hemiptera</taxon>
        <taxon>Heteroptera</taxon>
        <taxon>Panheteroptera</taxon>
        <taxon>Cimicomorpha</taxon>
        <taxon>Miridae</taxon>
        <taxon>Mirini</taxon>
        <taxon>Lygus</taxon>
    </lineage>
</organism>
<accession>A0A0A9WRT9</accession>
<name>A0A0A9WRT9_LYGHE</name>